<feature type="signal peptide" evidence="3">
    <location>
        <begin position="1"/>
        <end position="20"/>
    </location>
</feature>
<evidence type="ECO:0000256" key="1">
    <source>
        <dbReference type="ARBA" id="ARBA00005964"/>
    </source>
</evidence>
<evidence type="ECO:0000256" key="2">
    <source>
        <dbReference type="ARBA" id="ARBA00022801"/>
    </source>
</evidence>
<reference evidence="5" key="1">
    <citation type="journal article" date="2019" name="Environ. Microbiol.">
        <title>Fungal ecological strategies reflected in gene transcription - a case study of two litter decomposers.</title>
        <authorList>
            <person name="Barbi F."/>
            <person name="Kohler A."/>
            <person name="Barry K."/>
            <person name="Baskaran P."/>
            <person name="Daum C."/>
            <person name="Fauchery L."/>
            <person name="Ihrmark K."/>
            <person name="Kuo A."/>
            <person name="LaButti K."/>
            <person name="Lipzen A."/>
            <person name="Morin E."/>
            <person name="Grigoriev I.V."/>
            <person name="Henrissat B."/>
            <person name="Lindahl B."/>
            <person name="Martin F."/>
        </authorList>
    </citation>
    <scope>NUCLEOTIDE SEQUENCE</scope>
    <source>
        <strain evidence="5">JB14</strain>
    </source>
</reference>
<protein>
    <recommendedName>
        <fullName evidence="3">Carboxylic ester hydrolase</fullName>
        <ecNumber evidence="3">3.1.1.-</ecNumber>
    </recommendedName>
</protein>
<dbReference type="InterPro" id="IPR050309">
    <property type="entry name" value="Type-B_Carboxylest/Lipase"/>
</dbReference>
<dbReference type="PANTHER" id="PTHR11559">
    <property type="entry name" value="CARBOXYLESTERASE"/>
    <property type="match status" value="1"/>
</dbReference>
<dbReference type="Gene3D" id="3.40.50.1820">
    <property type="entry name" value="alpha/beta hydrolase"/>
    <property type="match status" value="2"/>
</dbReference>
<name>A0A6A4HK77_9AGAR</name>
<evidence type="ECO:0000259" key="4">
    <source>
        <dbReference type="Pfam" id="PF00135"/>
    </source>
</evidence>
<feature type="chain" id="PRO_5025711148" description="Carboxylic ester hydrolase" evidence="3">
    <location>
        <begin position="21"/>
        <end position="517"/>
    </location>
</feature>
<feature type="domain" description="Carboxylesterase type B" evidence="4">
    <location>
        <begin position="24"/>
        <end position="374"/>
    </location>
</feature>
<gene>
    <name evidence="5" type="ORF">BT96DRAFT_921449</name>
</gene>
<dbReference type="GO" id="GO:0016787">
    <property type="term" value="F:hydrolase activity"/>
    <property type="evidence" value="ECO:0007669"/>
    <property type="project" value="UniProtKB-KW"/>
</dbReference>
<keyword evidence="6" id="KW-1185">Reference proteome</keyword>
<organism evidence="5 6">
    <name type="scientific">Gymnopus androsaceus JB14</name>
    <dbReference type="NCBI Taxonomy" id="1447944"/>
    <lineage>
        <taxon>Eukaryota</taxon>
        <taxon>Fungi</taxon>
        <taxon>Dikarya</taxon>
        <taxon>Basidiomycota</taxon>
        <taxon>Agaricomycotina</taxon>
        <taxon>Agaricomycetes</taxon>
        <taxon>Agaricomycetidae</taxon>
        <taxon>Agaricales</taxon>
        <taxon>Marasmiineae</taxon>
        <taxon>Omphalotaceae</taxon>
        <taxon>Gymnopus</taxon>
    </lineage>
</organism>
<dbReference type="InterPro" id="IPR029058">
    <property type="entry name" value="AB_hydrolase_fold"/>
</dbReference>
<evidence type="ECO:0000313" key="6">
    <source>
        <dbReference type="Proteomes" id="UP000799118"/>
    </source>
</evidence>
<dbReference type="InterPro" id="IPR002018">
    <property type="entry name" value="CarbesteraseB"/>
</dbReference>
<keyword evidence="3" id="KW-0732">Signal</keyword>
<dbReference type="InterPro" id="IPR019826">
    <property type="entry name" value="Carboxylesterase_B_AS"/>
</dbReference>
<dbReference type="AlphaFoldDB" id="A0A6A4HK77"/>
<proteinExistence type="inferred from homology"/>
<evidence type="ECO:0000256" key="3">
    <source>
        <dbReference type="RuleBase" id="RU361235"/>
    </source>
</evidence>
<dbReference type="Proteomes" id="UP000799118">
    <property type="component" value="Unassembled WGS sequence"/>
</dbReference>
<dbReference type="SUPFAM" id="SSF53474">
    <property type="entry name" value="alpha/beta-Hydrolases"/>
    <property type="match status" value="1"/>
</dbReference>
<comment type="similarity">
    <text evidence="1 3">Belongs to the type-B carboxylesterase/lipase family.</text>
</comment>
<keyword evidence="2 3" id="KW-0378">Hydrolase</keyword>
<sequence length="517" mass="56198">MLKRAATILFLASLASFAWSAADSLTVTTRTGTFTGDLNDTYPDVRQFKYIPYAKPPVGSRRWTSPEALDNSSEVIDSTVFGPQCAQYVSAIPTAWALNITGNLIVNFGESLLAGQVAQNSAEDCLTIAIWTPSNATADSKLPVIHFLTGGGDVTGGINIPTQLPAHWVSLSQSHIVVTTNYRVNIFSYPNARGLNGSTNFGLQDQRLAIEWVSENIAAFGGDPSKITLWGQSAGAAATDMYLFAFYEDPIVRATVSSSGFAIGNPTDPDFAGSNFTFVAKNMGCDFENAETELQCMRRIPMDRIENFVGQYQDNSTLVNTSQPAISFTRQVDGKFVFANYTERYLNDQIAKLPKILGTTAREASALDPYPIDDVAAGPNETLVVINTLATVCHAYNTSVLREELGLTTYRYEWAGNFSNIAPVTWLGAYHYSDLYMFFGSYVIAPGEITDLEVQTSVTMQNYLLDFIKDPIYQVDNATTGGTLAQFGADGQVVQFVDGNTVEGACHIPGDTYNTTP</sequence>
<dbReference type="EMBL" id="ML769496">
    <property type="protein sequence ID" value="KAE9397487.1"/>
    <property type="molecule type" value="Genomic_DNA"/>
</dbReference>
<dbReference type="EC" id="3.1.1.-" evidence="3"/>
<dbReference type="Pfam" id="PF00135">
    <property type="entry name" value="COesterase"/>
    <property type="match status" value="1"/>
</dbReference>
<dbReference type="OrthoDB" id="408631at2759"/>
<accession>A0A6A4HK77</accession>
<evidence type="ECO:0000313" key="5">
    <source>
        <dbReference type="EMBL" id="KAE9397487.1"/>
    </source>
</evidence>
<dbReference type="PROSITE" id="PS00122">
    <property type="entry name" value="CARBOXYLESTERASE_B_1"/>
    <property type="match status" value="1"/>
</dbReference>